<evidence type="ECO:0000256" key="2">
    <source>
        <dbReference type="SAM" id="SignalP"/>
    </source>
</evidence>
<evidence type="ECO:0000313" key="4">
    <source>
        <dbReference type="Proteomes" id="UP000515146"/>
    </source>
</evidence>
<proteinExistence type="predicted"/>
<name>A0A6P6Y5S9_DERPT</name>
<feature type="compositionally biased region" description="Low complexity" evidence="1">
    <location>
        <begin position="154"/>
        <end position="172"/>
    </location>
</feature>
<dbReference type="InParanoid" id="A0A6P6Y5S9"/>
<dbReference type="InterPro" id="IPR036508">
    <property type="entry name" value="Chitin-bd_dom_sf"/>
</dbReference>
<evidence type="ECO:0000313" key="5">
    <source>
        <dbReference type="RefSeq" id="XP_027200842.1"/>
    </source>
</evidence>
<dbReference type="AlphaFoldDB" id="A0A6P6Y5S9"/>
<dbReference type="SMART" id="SM00494">
    <property type="entry name" value="ChtBD2"/>
    <property type="match status" value="1"/>
</dbReference>
<keyword evidence="2" id="KW-0732">Signal</keyword>
<sequence length="611" mass="66954">MLANHLLLFAILLPAIVTCFFTHQSPSSSSGVRLNRILLRRTSRTAIPMHISTKPRQRTSRYIQEQQQQELSQDVQQQQPQQQQQELIPDDQDLETELEFLMNAFQQHQQQHQQEEQEQQQQQQQQEQQQQKMMNANGNGGGSVPVPAMYTTLPYGGYSPASGSSAPPTSTPRTVQQKEEDLPPRRSPPAGLAAAGVEIDLSKKFMTQMREADQSYGAGQNLGGYSPKGHNGGNNGDNVDYDYGFDNSIDMMMEMMKNTIRGEPGKDYPILSDIPITQFKCSDHQLPGYYADVETQCQVFHICQEDGRHDAFLCPNGTIFSQRHFVCVWWYEFDCMDSPAFYGLNAELYKEVEAIVESMPNGPADDADGFAAIDNAGGGSVPSYGQSPKQSMYPQQPQQQLMAPPMTTTSPMYYSNNGQQQQRSKPSSIPSYGYSNGKSNKNNNGKLTSRYEPTYGGSSSSTPSPIGQEVYETTPYNLDAALGEEIHSETPLIESLPLTTILPHVEKVVDMAIASRKTAPTSKSTYGFGTKKSNGGSRPSYGGTKGKSNKNGGGSLPSTTYGMANGSALPSPPTPTPTSSPSPPLSPASTVAARKNGFKPHQYQPSYGTKI</sequence>
<dbReference type="Pfam" id="PF01607">
    <property type="entry name" value="CBM_14"/>
    <property type="match status" value="1"/>
</dbReference>
<feature type="chain" id="PRO_5028446292" evidence="2">
    <location>
        <begin position="20"/>
        <end position="611"/>
    </location>
</feature>
<dbReference type="Proteomes" id="UP000515146">
    <property type="component" value="Unplaced"/>
</dbReference>
<evidence type="ECO:0000259" key="3">
    <source>
        <dbReference type="PROSITE" id="PS50940"/>
    </source>
</evidence>
<feature type="compositionally biased region" description="Low complexity" evidence="1">
    <location>
        <begin position="386"/>
        <end position="406"/>
    </location>
</feature>
<dbReference type="InterPro" id="IPR002557">
    <property type="entry name" value="Chitin-bd_dom"/>
</dbReference>
<feature type="compositionally biased region" description="Low complexity" evidence="1">
    <location>
        <begin position="453"/>
        <end position="465"/>
    </location>
</feature>
<feature type="compositionally biased region" description="Low complexity" evidence="1">
    <location>
        <begin position="119"/>
        <end position="131"/>
    </location>
</feature>
<feature type="signal peptide" evidence="2">
    <location>
        <begin position="1"/>
        <end position="19"/>
    </location>
</feature>
<dbReference type="RefSeq" id="XP_027200842.1">
    <property type="nucleotide sequence ID" value="XM_027345041.1"/>
</dbReference>
<feature type="region of interest" description="Disordered" evidence="1">
    <location>
        <begin position="366"/>
        <end position="469"/>
    </location>
</feature>
<dbReference type="OMA" id="IPMHIST"/>
<feature type="compositionally biased region" description="Polar residues" evidence="1">
    <location>
        <begin position="407"/>
        <end position="430"/>
    </location>
</feature>
<organism evidence="4 5">
    <name type="scientific">Dermatophagoides pteronyssinus</name>
    <name type="common">European house dust mite</name>
    <dbReference type="NCBI Taxonomy" id="6956"/>
    <lineage>
        <taxon>Eukaryota</taxon>
        <taxon>Metazoa</taxon>
        <taxon>Ecdysozoa</taxon>
        <taxon>Arthropoda</taxon>
        <taxon>Chelicerata</taxon>
        <taxon>Arachnida</taxon>
        <taxon>Acari</taxon>
        <taxon>Acariformes</taxon>
        <taxon>Sarcoptiformes</taxon>
        <taxon>Astigmata</taxon>
        <taxon>Psoroptidia</taxon>
        <taxon>Analgoidea</taxon>
        <taxon>Pyroglyphidae</taxon>
        <taxon>Dermatophagoidinae</taxon>
        <taxon>Dermatophagoides</taxon>
    </lineage>
</organism>
<dbReference type="GO" id="GO:0005576">
    <property type="term" value="C:extracellular region"/>
    <property type="evidence" value="ECO:0007669"/>
    <property type="project" value="InterPro"/>
</dbReference>
<dbReference type="GO" id="GO:0008061">
    <property type="term" value="F:chitin binding"/>
    <property type="evidence" value="ECO:0007669"/>
    <property type="project" value="InterPro"/>
</dbReference>
<feature type="region of interest" description="Disordered" evidence="1">
    <location>
        <begin position="518"/>
        <end position="611"/>
    </location>
</feature>
<feature type="region of interest" description="Disordered" evidence="1">
    <location>
        <begin position="106"/>
        <end position="191"/>
    </location>
</feature>
<reference evidence="5" key="1">
    <citation type="submission" date="2025-08" db="UniProtKB">
        <authorList>
            <consortium name="RefSeq"/>
        </authorList>
    </citation>
    <scope>IDENTIFICATION</scope>
    <source>
        <strain evidence="5">Airmid</strain>
    </source>
</reference>
<evidence type="ECO:0000256" key="1">
    <source>
        <dbReference type="SAM" id="MobiDB-lite"/>
    </source>
</evidence>
<dbReference type="SUPFAM" id="SSF57625">
    <property type="entry name" value="Invertebrate chitin-binding proteins"/>
    <property type="match status" value="1"/>
</dbReference>
<protein>
    <submittedName>
        <fullName evidence="5">Uncharacterized protein LOC113794891</fullName>
    </submittedName>
</protein>
<dbReference type="PROSITE" id="PS50940">
    <property type="entry name" value="CHIT_BIND_II"/>
    <property type="match status" value="1"/>
</dbReference>
<feature type="domain" description="Chitin-binding type-2" evidence="3">
    <location>
        <begin position="278"/>
        <end position="337"/>
    </location>
</feature>
<feature type="compositionally biased region" description="Pro residues" evidence="1">
    <location>
        <begin position="570"/>
        <end position="586"/>
    </location>
</feature>
<dbReference type="PANTHER" id="PTHR22933:SF43">
    <property type="entry name" value="LP10131P"/>
    <property type="match status" value="1"/>
</dbReference>
<gene>
    <name evidence="5" type="primary">LOC113794891</name>
</gene>
<feature type="region of interest" description="Disordered" evidence="1">
    <location>
        <begin position="66"/>
        <end position="86"/>
    </location>
</feature>
<dbReference type="PANTHER" id="PTHR22933">
    <property type="entry name" value="FI18007P1-RELATED"/>
    <property type="match status" value="1"/>
</dbReference>
<dbReference type="KEGG" id="dpte:113794891"/>
<dbReference type="InterPro" id="IPR052976">
    <property type="entry name" value="Scoloptoxin-like"/>
</dbReference>
<dbReference type="Gene3D" id="2.170.140.10">
    <property type="entry name" value="Chitin binding domain"/>
    <property type="match status" value="1"/>
</dbReference>
<keyword evidence="4" id="KW-1185">Reference proteome</keyword>
<dbReference type="OrthoDB" id="6364363at2759"/>
<accession>A0A6P6Y5S9</accession>
<feature type="compositionally biased region" description="Low complexity" evidence="1">
    <location>
        <begin position="431"/>
        <end position="446"/>
    </location>
</feature>
<feature type="compositionally biased region" description="Polar residues" evidence="1">
    <location>
        <begin position="518"/>
        <end position="537"/>
    </location>
</feature>